<accession>A0A1J5TL75</accession>
<dbReference type="EMBL" id="MIYV01000003">
    <property type="protein sequence ID" value="OIR14452.1"/>
    <property type="molecule type" value="Genomic_DNA"/>
</dbReference>
<gene>
    <name evidence="3" type="ORF">BEU03_01650</name>
</gene>
<sequence length="331" mass="36830">MANVLLTGAAGAIGMDLAFSLNEAKINVFATEADEDNFFLVSKSCKYYNKVFRAPRAGTDDYISRINEIIVRENIDLIIPNPDFEVGFISKIREQIKSPLFLPSDKTVQILLSKSLTAQKIGNLAPRTFDVDNEDDLSNAISSEKVVWLRPKTGAGGKGSLVVSDSKFGWMWVEYWKKRGFSSSWIAQEYLNGGNYNVTLIYDRNSNLCGMGMLERLGYIHEAISPTGVTGDVRLAKTVKLDKIIDVAKKAVNIIDRNPVGIFSVDLMGEKVSEINPRFAGRPRLYTLSGANFPAHIVDFELKGKSSYLESNEGYRLIRQVDIEPVAIKQD</sequence>
<evidence type="ECO:0000313" key="3">
    <source>
        <dbReference type="EMBL" id="OIR14452.1"/>
    </source>
</evidence>
<dbReference type="SUPFAM" id="SSF56059">
    <property type="entry name" value="Glutathione synthetase ATP-binding domain-like"/>
    <property type="match status" value="1"/>
</dbReference>
<reference evidence="3 4" key="1">
    <citation type="submission" date="2016-08" db="EMBL/GenBank/DDBJ databases">
        <title>New Insights into Marine Group III Euryarchaeota, from dark to light.</title>
        <authorList>
            <person name="Haro-Moreno J.M."/>
            <person name="Rodriguez-Valera F."/>
            <person name="Lopez-Garcia P."/>
            <person name="Moreira D."/>
            <person name="Martin-Cuadrado A.B."/>
        </authorList>
    </citation>
    <scope>NUCLEOTIDE SEQUENCE [LARGE SCALE GENOMIC DNA]</scope>
    <source>
        <strain evidence="3">CG-Epi6</strain>
    </source>
</reference>
<dbReference type="Proteomes" id="UP000183403">
    <property type="component" value="Unassembled WGS sequence"/>
</dbReference>
<protein>
    <recommendedName>
        <fullName evidence="2">ATP-grasp domain-containing protein</fullName>
    </recommendedName>
</protein>
<dbReference type="AlphaFoldDB" id="A0A1J5TL75"/>
<keyword evidence="1" id="KW-0067">ATP-binding</keyword>
<dbReference type="InterPro" id="IPR011761">
    <property type="entry name" value="ATP-grasp"/>
</dbReference>
<name>A0A1J5TL75_9ARCH</name>
<evidence type="ECO:0000313" key="4">
    <source>
        <dbReference type="Proteomes" id="UP000183403"/>
    </source>
</evidence>
<keyword evidence="1" id="KW-0547">Nucleotide-binding</keyword>
<feature type="domain" description="ATP-grasp" evidence="2">
    <location>
        <begin position="115"/>
        <end position="302"/>
    </location>
</feature>
<dbReference type="GO" id="GO:0005524">
    <property type="term" value="F:ATP binding"/>
    <property type="evidence" value="ECO:0007669"/>
    <property type="project" value="UniProtKB-UniRule"/>
</dbReference>
<organism evidence="3 4">
    <name type="scientific">Marine Group III euryarchaeote CG-Epi6</name>
    <dbReference type="NCBI Taxonomy" id="1889000"/>
    <lineage>
        <taxon>Archaea</taxon>
        <taxon>Methanobacteriati</taxon>
        <taxon>Thermoplasmatota</taxon>
        <taxon>Thermoplasmata</taxon>
        <taxon>Candidatus Thermoprofundales</taxon>
    </lineage>
</organism>
<dbReference type="InterPro" id="IPR003806">
    <property type="entry name" value="ATP-grasp_PylC-type"/>
</dbReference>
<proteinExistence type="predicted"/>
<evidence type="ECO:0000259" key="2">
    <source>
        <dbReference type="PROSITE" id="PS50975"/>
    </source>
</evidence>
<dbReference type="Gene3D" id="3.30.470.20">
    <property type="entry name" value="ATP-grasp fold, B domain"/>
    <property type="match status" value="1"/>
</dbReference>
<evidence type="ECO:0000256" key="1">
    <source>
        <dbReference type="PROSITE-ProRule" id="PRU00409"/>
    </source>
</evidence>
<dbReference type="PROSITE" id="PS50975">
    <property type="entry name" value="ATP_GRASP"/>
    <property type="match status" value="1"/>
</dbReference>
<dbReference type="Gene3D" id="3.40.50.20">
    <property type="match status" value="1"/>
</dbReference>
<dbReference type="GO" id="GO:0046872">
    <property type="term" value="F:metal ion binding"/>
    <property type="evidence" value="ECO:0007669"/>
    <property type="project" value="InterPro"/>
</dbReference>
<comment type="caution">
    <text evidence="3">The sequence shown here is derived from an EMBL/GenBank/DDBJ whole genome shotgun (WGS) entry which is preliminary data.</text>
</comment>
<dbReference type="Pfam" id="PF02655">
    <property type="entry name" value="ATP-grasp_3"/>
    <property type="match status" value="1"/>
</dbReference>